<feature type="region of interest" description="Disordered" evidence="3">
    <location>
        <begin position="427"/>
        <end position="449"/>
    </location>
</feature>
<dbReference type="Gene3D" id="1.10.10.60">
    <property type="entry name" value="Homeodomain-like"/>
    <property type="match status" value="1"/>
</dbReference>
<feature type="domain" description="HSA" evidence="5">
    <location>
        <begin position="574"/>
        <end position="645"/>
    </location>
</feature>
<dbReference type="CDD" id="cd00167">
    <property type="entry name" value="SANT"/>
    <property type="match status" value="1"/>
</dbReference>
<dbReference type="SMART" id="SM00573">
    <property type="entry name" value="HSA"/>
    <property type="match status" value="1"/>
</dbReference>
<feature type="compositionally biased region" description="Polar residues" evidence="3">
    <location>
        <begin position="1641"/>
        <end position="1665"/>
    </location>
</feature>
<feature type="compositionally biased region" description="Low complexity" evidence="3">
    <location>
        <begin position="1481"/>
        <end position="1498"/>
    </location>
</feature>
<proteinExistence type="inferred from homology"/>
<evidence type="ECO:0000256" key="1">
    <source>
        <dbReference type="ARBA" id="ARBA00008913"/>
    </source>
</evidence>
<feature type="compositionally biased region" description="Basic and acidic residues" evidence="3">
    <location>
        <begin position="1128"/>
        <end position="1142"/>
    </location>
</feature>
<feature type="compositionally biased region" description="Basic and acidic residues" evidence="3">
    <location>
        <begin position="159"/>
        <end position="171"/>
    </location>
</feature>
<evidence type="ECO:0000313" key="6">
    <source>
        <dbReference type="EMBL" id="JAE20847.1"/>
    </source>
</evidence>
<feature type="compositionally biased region" description="Polar residues" evidence="3">
    <location>
        <begin position="1506"/>
        <end position="1519"/>
    </location>
</feature>
<feature type="region of interest" description="Disordered" evidence="3">
    <location>
        <begin position="1481"/>
        <end position="1665"/>
    </location>
</feature>
<feature type="compositionally biased region" description="Basic and acidic residues" evidence="3">
    <location>
        <begin position="209"/>
        <end position="221"/>
    </location>
</feature>
<dbReference type="PANTHER" id="PTHR46774:SF5">
    <property type="entry name" value="CHROMATIN MODIFICATION-RELATED PROTEIN EAF1 B"/>
    <property type="match status" value="1"/>
</dbReference>
<evidence type="ECO:0000256" key="3">
    <source>
        <dbReference type="SAM" id="MobiDB-lite"/>
    </source>
</evidence>
<feature type="compositionally biased region" description="Low complexity" evidence="3">
    <location>
        <begin position="1143"/>
        <end position="1155"/>
    </location>
</feature>
<feature type="domain" description="Myb-like" evidence="4">
    <location>
        <begin position="1086"/>
        <end position="1138"/>
    </location>
</feature>
<evidence type="ECO:0000259" key="4">
    <source>
        <dbReference type="PROSITE" id="PS50090"/>
    </source>
</evidence>
<keyword evidence="2" id="KW-0156">Chromatin regulator</keyword>
<feature type="region of interest" description="Disordered" evidence="3">
    <location>
        <begin position="1128"/>
        <end position="1161"/>
    </location>
</feature>
<sequence length="1665" mass="181619">MVNAEPCSMAGVIDYGVGVATTSSPRSLAIEKAQDELRQECDVREERRRELEFLETGGNPLDFKFVHVATVTVHSTSLTNQVAEQNVISEAKGSFAASPHGDSDEISDKPGSSLCRETNTADNLMLLGGDNNSTVEEKIVKRGTKRLSAAQSKQSLPTDGHKNAKKSEDFGLSRLGVKNQAYVRRNRSKPSRESANIASIRSSVTPESSEPKDEKVVVRKKHADDHRLLTVSSIKQAGSNCDNGPKNTACDDQVAMESDGIQTIHQSDCVVKNEVKQSDNNSKATEMSSNDANRNLLLVGCGEIAAEVASVETPDANSKVVIRPCYSSASTHDERESCAGDEKADDSHLDKCMGHIHASVLDNRIVSVCAVEVSNIQKNAVDPPCEGTISIVDDHADGDINLVAMKIDGKSHEDLDSSRHSDKALKEIGLSEGFSRPNSVKEKSDPVQPEASNILNAKDEMEVCDSAIVAQKDTGCSSSGCNMNIEESPALDRKNSCLGDSSSAHPIAVGANLPKSHLPDTVPSLKNDESNMESETKKSGASLNKMAKKAYEDSIIRNARVIEANVKRAGERSLRNISLEKRRKGHWDFVLEEMAWMANDFMQERLWKSVAAAQVCHWIASDGRAKFEEVSIQRKQKTVMKRLAKGIMSFWRSAEALQTADSRAKMMQEHNSTMLEETKPFGSKDEKAHGNKLLDAEESRQPRSQIQDYAVRFLEYNSQTADSHVLAEAPPTPDRLNDFGILKVSDELSEENVFYTVAPGAMLAYRESVESLFKCHKKLGNAELKDDYEASVCDSAADFPGENTYEDEGETCTYVSPEAYDGGFLSKTSHKKKHLMHQRISSARPYEIGTDVPYEPCLENKSGNRPLLSNGKRSSSFLTVPTKRSRTAARQRVVSPFHAGASELPQVTSRTDVSSGDTDSYQDDQSSLHGGSFPWRNMDFESTADFDRQFPYDGGIVCTKANKKKKPKKSGYKTAQNAANSCAPAAVKGRTYDQRLQVDLKYEQKDYLKKRSEIQHYDSNGNIASNGGQHAFKKLKMMRQGIDISHEASPVASQMSNMANPARFIKIIANRDRGRKCKALKVTSSGGWSSFEDQALVVLIHDMGQNWELISDAINSIVQFKSVHRQPKECKERHKVLMDRSSGDGADSAEDSGSSQYYHNSLPGIPKGSARQLFERLQGPFEEENLKAHFEKIIFLMQQVHSRRRQGKGNSQELKPIIQPHGSHVVALSQACPNNLSGGTLTPLDLCDAINPNLDAITPGSVYPGSHTNGLTLPNHQGSFGPTPTSNLNSRLPGSPGMVLGGNLRSPSTLNAPRDAQKCGVPRPTSLQGDEQTKIQYNQMVNGRNLQQPGGSVSGAFPAGVDRGARMMPSAHGMGGLNRGMPAAKASFPRISSPGTLNVVSSGNQLPNGEQGVPSAVDVHPGAISGPGNSNLRPRDPMQIFRPGQSMEEHRQMPDFHMQGSQGSSQAVHFSNMNQSFSNVAASAPVQQPQQRHQMSQPGHMFGNPDHSQIQGASSSPQQRAYAMRLAKERQMQQNMVPQQHSDLSGASAVPTVQSGSQILQHNQASAVNPVPCSQRQHKQQQAAQNQPASSSSPYQPAAITTLQKQKKQQGQQQSRQNQQQRNQGSQQAKLMKSLGRGNMLTPQTPPVDSTSTNAVSTPSKKTYA</sequence>
<dbReference type="Pfam" id="PF07529">
    <property type="entry name" value="HSA"/>
    <property type="match status" value="1"/>
</dbReference>
<evidence type="ECO:0000256" key="2">
    <source>
        <dbReference type="ARBA" id="ARBA00022853"/>
    </source>
</evidence>
<evidence type="ECO:0000259" key="5">
    <source>
        <dbReference type="PROSITE" id="PS51204"/>
    </source>
</evidence>
<organism evidence="6">
    <name type="scientific">Arundo donax</name>
    <name type="common">Giant reed</name>
    <name type="synonym">Donax arundinaceus</name>
    <dbReference type="NCBI Taxonomy" id="35708"/>
    <lineage>
        <taxon>Eukaryota</taxon>
        <taxon>Viridiplantae</taxon>
        <taxon>Streptophyta</taxon>
        <taxon>Embryophyta</taxon>
        <taxon>Tracheophyta</taxon>
        <taxon>Spermatophyta</taxon>
        <taxon>Magnoliopsida</taxon>
        <taxon>Liliopsida</taxon>
        <taxon>Poales</taxon>
        <taxon>Poaceae</taxon>
        <taxon>PACMAD clade</taxon>
        <taxon>Arundinoideae</taxon>
        <taxon>Arundineae</taxon>
        <taxon>Arundo</taxon>
    </lineage>
</organism>
<protein>
    <recommendedName>
        <fullName evidence="7">Chromatin modification-related protein EAF1 B</fullName>
    </recommendedName>
</protein>
<dbReference type="InterPro" id="IPR009057">
    <property type="entry name" value="Homeodomain-like_sf"/>
</dbReference>
<evidence type="ECO:0008006" key="7">
    <source>
        <dbReference type="Google" id="ProtNLM"/>
    </source>
</evidence>
<feature type="region of interest" description="Disordered" evidence="3">
    <location>
        <begin position="144"/>
        <end position="171"/>
    </location>
</feature>
<feature type="compositionally biased region" description="Polar residues" evidence="3">
    <location>
        <begin position="193"/>
        <end position="208"/>
    </location>
</feature>
<dbReference type="InterPro" id="IPR001005">
    <property type="entry name" value="SANT/Myb"/>
</dbReference>
<name>A0A0A9G8P4_ARUDO</name>
<feature type="compositionally biased region" description="Polar residues" evidence="3">
    <location>
        <begin position="1532"/>
        <end position="1567"/>
    </location>
</feature>
<feature type="region of interest" description="Disordered" evidence="3">
    <location>
        <begin position="860"/>
        <end position="934"/>
    </location>
</feature>
<accession>A0A0A9G8P4</accession>
<feature type="compositionally biased region" description="Polar residues" evidence="3">
    <location>
        <begin position="905"/>
        <end position="929"/>
    </location>
</feature>
<dbReference type="Pfam" id="PF13921">
    <property type="entry name" value="Myb_DNA-bind_6"/>
    <property type="match status" value="1"/>
</dbReference>
<feature type="region of interest" description="Disordered" evidence="3">
    <location>
        <begin position="94"/>
        <end position="116"/>
    </location>
</feature>
<feature type="compositionally biased region" description="Low complexity" evidence="3">
    <location>
        <begin position="1609"/>
        <end position="1628"/>
    </location>
</feature>
<dbReference type="PROSITE" id="PS50090">
    <property type="entry name" value="MYB_LIKE"/>
    <property type="match status" value="1"/>
</dbReference>
<feature type="region of interest" description="Disordered" evidence="3">
    <location>
        <begin position="184"/>
        <end position="221"/>
    </location>
</feature>
<dbReference type="PROSITE" id="PS51204">
    <property type="entry name" value="HSA"/>
    <property type="match status" value="1"/>
</dbReference>
<dbReference type="InterPro" id="IPR044798">
    <property type="entry name" value="EAF1A/B"/>
</dbReference>
<feature type="region of interest" description="Disordered" evidence="3">
    <location>
        <begin position="1307"/>
        <end position="1328"/>
    </location>
</feature>
<dbReference type="EMBL" id="GBRH01177049">
    <property type="protein sequence ID" value="JAE20847.1"/>
    <property type="molecule type" value="Transcribed_RNA"/>
</dbReference>
<feature type="compositionally biased region" description="Basic and acidic residues" evidence="3">
    <location>
        <begin position="526"/>
        <end position="538"/>
    </location>
</feature>
<dbReference type="PANTHER" id="PTHR46774">
    <property type="entry name" value="CHROMATIN MODIFICATION-RELATED PROTEIN EAF1 A-RELATED"/>
    <property type="match status" value="1"/>
</dbReference>
<dbReference type="GO" id="GO:0006325">
    <property type="term" value="P:chromatin organization"/>
    <property type="evidence" value="ECO:0007669"/>
    <property type="project" value="UniProtKB-KW"/>
</dbReference>
<reference evidence="6" key="2">
    <citation type="journal article" date="2015" name="Data Brief">
        <title>Shoot transcriptome of the giant reed, Arundo donax.</title>
        <authorList>
            <person name="Barrero R.A."/>
            <person name="Guerrero F.D."/>
            <person name="Moolhuijzen P."/>
            <person name="Goolsby J.A."/>
            <person name="Tidwell J."/>
            <person name="Bellgard S.E."/>
            <person name="Bellgard M.I."/>
        </authorList>
    </citation>
    <scope>NUCLEOTIDE SEQUENCE</scope>
    <source>
        <tissue evidence="6">Shoot tissue taken approximately 20 cm above the soil surface</tissue>
    </source>
</reference>
<dbReference type="SMART" id="SM00717">
    <property type="entry name" value="SANT"/>
    <property type="match status" value="1"/>
</dbReference>
<feature type="compositionally biased region" description="Low complexity" evidence="3">
    <location>
        <begin position="1580"/>
        <end position="1599"/>
    </location>
</feature>
<comment type="similarity">
    <text evidence="1">Belongs to the EAF1 family.</text>
</comment>
<dbReference type="SUPFAM" id="SSF46689">
    <property type="entry name" value="Homeodomain-like"/>
    <property type="match status" value="1"/>
</dbReference>
<dbReference type="InterPro" id="IPR014012">
    <property type="entry name" value="HSA_dom"/>
</dbReference>
<dbReference type="GO" id="GO:0035267">
    <property type="term" value="C:NuA4 histone acetyltransferase complex"/>
    <property type="evidence" value="ECO:0007669"/>
    <property type="project" value="InterPro"/>
</dbReference>
<feature type="region of interest" description="Disordered" evidence="3">
    <location>
        <begin position="508"/>
        <end position="543"/>
    </location>
</feature>
<reference evidence="6" key="1">
    <citation type="submission" date="2014-09" db="EMBL/GenBank/DDBJ databases">
        <authorList>
            <person name="Magalhaes I.L.F."/>
            <person name="Oliveira U."/>
            <person name="Santos F.R."/>
            <person name="Vidigal T.H.D.A."/>
            <person name="Brescovit A.D."/>
            <person name="Santos A.J."/>
        </authorList>
    </citation>
    <scope>NUCLEOTIDE SEQUENCE</scope>
    <source>
        <tissue evidence="6">Shoot tissue taken approximately 20 cm above the soil surface</tissue>
    </source>
</reference>